<keyword evidence="3" id="KW-1185">Reference proteome</keyword>
<dbReference type="AlphaFoldDB" id="A0A2G8JC80"/>
<sequence length="373" mass="43166">HIREILLGKLNGDTLVKEMEDGLISYQSRKQIVNILVSHLIEHHSKHPRSVVKLSMALAIINEFPLLDNEDKDGHEVWFCAGIGRHEATGYLENRLRNVRRRDQSKTKSVPDPSKPSKLVDTTVLELTSDDAEDCDISSMVTWLKYHNAPKERVKEMMERTCKHRTSYIRDNKESSVGDILSEYPRLIDTDGMIDQDFIILFGQVSDSLYMKWTRYFPKVLVYVEKQVDWKQVLKFSGEVQTGIKKIGKRKQHATVDQACRCFIQVEKIGTNIPSFLEKVDQPQPFVLALGRREQPEQVFCIVERRALPCQGLLQGVDLCFKLFYILDINYPWECQNTWDFLQKAIYNLGKGKGRDKSVPSVTLFKNFLNQKD</sequence>
<dbReference type="Proteomes" id="UP000230750">
    <property type="component" value="Unassembled WGS sequence"/>
</dbReference>
<dbReference type="PANTHER" id="PTHR31025">
    <property type="entry name" value="SI:CH211-196P9.1-RELATED"/>
    <property type="match status" value="1"/>
</dbReference>
<organism evidence="2 3">
    <name type="scientific">Stichopus japonicus</name>
    <name type="common">Sea cucumber</name>
    <dbReference type="NCBI Taxonomy" id="307972"/>
    <lineage>
        <taxon>Eukaryota</taxon>
        <taxon>Metazoa</taxon>
        <taxon>Echinodermata</taxon>
        <taxon>Eleutherozoa</taxon>
        <taxon>Echinozoa</taxon>
        <taxon>Holothuroidea</taxon>
        <taxon>Aspidochirotacea</taxon>
        <taxon>Aspidochirotida</taxon>
        <taxon>Stichopodidae</taxon>
        <taxon>Apostichopus</taxon>
    </lineage>
</organism>
<evidence type="ECO:0000313" key="2">
    <source>
        <dbReference type="EMBL" id="PIK33319.1"/>
    </source>
</evidence>
<gene>
    <name evidence="2" type="ORF">BSL78_29864</name>
</gene>
<dbReference type="OrthoDB" id="10066002at2759"/>
<evidence type="ECO:0000313" key="3">
    <source>
        <dbReference type="Proteomes" id="UP000230750"/>
    </source>
</evidence>
<feature type="non-terminal residue" evidence="2">
    <location>
        <position position="1"/>
    </location>
</feature>
<dbReference type="STRING" id="307972.A0A2G8JC80"/>
<reference evidence="2 3" key="1">
    <citation type="journal article" date="2017" name="PLoS Biol.">
        <title>The sea cucumber genome provides insights into morphological evolution and visceral regeneration.</title>
        <authorList>
            <person name="Zhang X."/>
            <person name="Sun L."/>
            <person name="Yuan J."/>
            <person name="Sun Y."/>
            <person name="Gao Y."/>
            <person name="Zhang L."/>
            <person name="Li S."/>
            <person name="Dai H."/>
            <person name="Hamel J.F."/>
            <person name="Liu C."/>
            <person name="Yu Y."/>
            <person name="Liu S."/>
            <person name="Lin W."/>
            <person name="Guo K."/>
            <person name="Jin S."/>
            <person name="Xu P."/>
            <person name="Storey K.B."/>
            <person name="Huan P."/>
            <person name="Zhang T."/>
            <person name="Zhou Y."/>
            <person name="Zhang J."/>
            <person name="Lin C."/>
            <person name="Li X."/>
            <person name="Xing L."/>
            <person name="Huo D."/>
            <person name="Sun M."/>
            <person name="Wang L."/>
            <person name="Mercier A."/>
            <person name="Li F."/>
            <person name="Yang H."/>
            <person name="Xiang J."/>
        </authorList>
    </citation>
    <scope>NUCLEOTIDE SEQUENCE [LARGE SCALE GENOMIC DNA]</scope>
    <source>
        <strain evidence="2">Shaxun</strain>
        <tissue evidence="2">Muscle</tissue>
    </source>
</reference>
<protein>
    <submittedName>
        <fullName evidence="2">Uncharacterized protein</fullName>
    </submittedName>
</protein>
<proteinExistence type="predicted"/>
<dbReference type="PANTHER" id="PTHR31025:SF9">
    <property type="entry name" value="SI:DKEY-286J15.1"/>
    <property type="match status" value="1"/>
</dbReference>
<feature type="region of interest" description="Disordered" evidence="1">
    <location>
        <begin position="96"/>
        <end position="117"/>
    </location>
</feature>
<name>A0A2G8JC80_STIJA</name>
<comment type="caution">
    <text evidence="2">The sequence shown here is derived from an EMBL/GenBank/DDBJ whole genome shotgun (WGS) entry which is preliminary data.</text>
</comment>
<accession>A0A2G8JC80</accession>
<dbReference type="EMBL" id="MRZV01002624">
    <property type="protein sequence ID" value="PIK33319.1"/>
    <property type="molecule type" value="Genomic_DNA"/>
</dbReference>
<evidence type="ECO:0000256" key="1">
    <source>
        <dbReference type="SAM" id="MobiDB-lite"/>
    </source>
</evidence>